<dbReference type="FunFam" id="3.30.420.10:FF:000045">
    <property type="entry name" value="3'-5' exonuclease DinG"/>
    <property type="match status" value="1"/>
</dbReference>
<dbReference type="STRING" id="1513793.SAMN06296036_102350"/>
<comment type="function">
    <text evidence="1">DNA polymerase III is a complex, multichain enzyme responsible for most of the replicative synthesis in bacteria. The epsilon subunit contain the editing function and is a proofreading 3'-5' exonuclease.</text>
</comment>
<name>A0A1Y6BA52_9BACT</name>
<accession>A0A1Y6BA52</accession>
<dbReference type="PANTHER" id="PTHR30231:SF41">
    <property type="entry name" value="DNA POLYMERASE III SUBUNIT EPSILON"/>
    <property type="match status" value="1"/>
</dbReference>
<organism evidence="4 5">
    <name type="scientific">Pseudobacteriovorax antillogorgiicola</name>
    <dbReference type="NCBI Taxonomy" id="1513793"/>
    <lineage>
        <taxon>Bacteria</taxon>
        <taxon>Pseudomonadati</taxon>
        <taxon>Bdellovibrionota</taxon>
        <taxon>Oligoflexia</taxon>
        <taxon>Oligoflexales</taxon>
        <taxon>Pseudobacteriovoracaceae</taxon>
        <taxon>Pseudobacteriovorax</taxon>
    </lineage>
</organism>
<evidence type="ECO:0000256" key="1">
    <source>
        <dbReference type="ARBA" id="ARBA00025483"/>
    </source>
</evidence>
<dbReference type="Proteomes" id="UP000192907">
    <property type="component" value="Unassembled WGS sequence"/>
</dbReference>
<proteinExistence type="predicted"/>
<dbReference type="InterPro" id="IPR013520">
    <property type="entry name" value="Ribonucl_H"/>
</dbReference>
<dbReference type="SMART" id="SM00479">
    <property type="entry name" value="EXOIII"/>
    <property type="match status" value="1"/>
</dbReference>
<protein>
    <submittedName>
        <fullName evidence="4">DNA polymerase-3 subunit epsilon</fullName>
    </submittedName>
</protein>
<evidence type="ECO:0000256" key="2">
    <source>
        <dbReference type="ARBA" id="ARBA00026073"/>
    </source>
</evidence>
<evidence type="ECO:0000313" key="4">
    <source>
        <dbReference type="EMBL" id="SME97273.1"/>
    </source>
</evidence>
<evidence type="ECO:0000259" key="3">
    <source>
        <dbReference type="SMART" id="SM00479"/>
    </source>
</evidence>
<feature type="domain" description="Exonuclease" evidence="3">
    <location>
        <begin position="48"/>
        <end position="213"/>
    </location>
</feature>
<gene>
    <name evidence="4" type="ORF">SAMN06296036_102350</name>
</gene>
<dbReference type="GO" id="GO:0003887">
    <property type="term" value="F:DNA-directed DNA polymerase activity"/>
    <property type="evidence" value="ECO:0007669"/>
    <property type="project" value="InterPro"/>
</dbReference>
<dbReference type="RefSeq" id="WP_132315078.1">
    <property type="nucleotide sequence ID" value="NZ_FWZT01000002.1"/>
</dbReference>
<dbReference type="OrthoDB" id="9803913at2"/>
<dbReference type="Pfam" id="PF00929">
    <property type="entry name" value="RNase_T"/>
    <property type="match status" value="1"/>
</dbReference>
<dbReference type="CDD" id="cd06127">
    <property type="entry name" value="DEDDh"/>
    <property type="match status" value="1"/>
</dbReference>
<dbReference type="EMBL" id="FWZT01000002">
    <property type="protein sequence ID" value="SME97273.1"/>
    <property type="molecule type" value="Genomic_DNA"/>
</dbReference>
<dbReference type="InterPro" id="IPR012337">
    <property type="entry name" value="RNaseH-like_sf"/>
</dbReference>
<sequence length="230" mass="26179">MSLLQHSMFQSVFFPNEDDEASGRQHELLLQKVLRYRAPTNRLIRDCRLVVFDFETTGLDSYKDRIIEIGGLVVENGKAVDEFSTLIKPDIPLPTTASKITGITEEMLADQPSIEDELPKFLKFIEGSILVAHNAEFDMAFLRNTCERLGYQIQWPSFCTLKLARALLPDLESKNLDTLAQHYQLSFEARHRSIGDCKVTSAVLQSFLSSEGSHLEYWNDFEPYAVGQNI</sequence>
<keyword evidence="5" id="KW-1185">Reference proteome</keyword>
<dbReference type="GO" id="GO:0008408">
    <property type="term" value="F:3'-5' exonuclease activity"/>
    <property type="evidence" value="ECO:0007669"/>
    <property type="project" value="TreeGrafter"/>
</dbReference>
<dbReference type="PANTHER" id="PTHR30231">
    <property type="entry name" value="DNA POLYMERASE III SUBUNIT EPSILON"/>
    <property type="match status" value="1"/>
</dbReference>
<dbReference type="AlphaFoldDB" id="A0A1Y6BA52"/>
<evidence type="ECO:0000313" key="5">
    <source>
        <dbReference type="Proteomes" id="UP000192907"/>
    </source>
</evidence>
<dbReference type="GO" id="GO:0003677">
    <property type="term" value="F:DNA binding"/>
    <property type="evidence" value="ECO:0007669"/>
    <property type="project" value="InterPro"/>
</dbReference>
<dbReference type="GO" id="GO:0045004">
    <property type="term" value="P:DNA replication proofreading"/>
    <property type="evidence" value="ECO:0007669"/>
    <property type="project" value="TreeGrafter"/>
</dbReference>
<dbReference type="Gene3D" id="3.30.420.10">
    <property type="entry name" value="Ribonuclease H-like superfamily/Ribonuclease H"/>
    <property type="match status" value="1"/>
</dbReference>
<dbReference type="InterPro" id="IPR006054">
    <property type="entry name" value="DnaQ"/>
</dbReference>
<comment type="subunit">
    <text evidence="2">DNA polymerase III contains a core (composed of alpha, epsilon and theta chains) that associates with a tau subunit. This core dimerizes to form the POLIII' complex. PolIII' associates with the gamma complex (composed of gamma, delta, delta', psi and chi chains) and with the beta chain to form the complete DNA polymerase III complex.</text>
</comment>
<dbReference type="InterPro" id="IPR036397">
    <property type="entry name" value="RNaseH_sf"/>
</dbReference>
<dbReference type="NCBIfam" id="TIGR00573">
    <property type="entry name" value="dnaq"/>
    <property type="match status" value="1"/>
</dbReference>
<dbReference type="SUPFAM" id="SSF53098">
    <property type="entry name" value="Ribonuclease H-like"/>
    <property type="match status" value="1"/>
</dbReference>
<reference evidence="5" key="1">
    <citation type="submission" date="2017-04" db="EMBL/GenBank/DDBJ databases">
        <authorList>
            <person name="Varghese N."/>
            <person name="Submissions S."/>
        </authorList>
    </citation>
    <scope>NUCLEOTIDE SEQUENCE [LARGE SCALE GENOMIC DNA]</scope>
    <source>
        <strain evidence="5">RKEM611</strain>
    </source>
</reference>
<dbReference type="GO" id="GO:0005829">
    <property type="term" value="C:cytosol"/>
    <property type="evidence" value="ECO:0007669"/>
    <property type="project" value="TreeGrafter"/>
</dbReference>